<organism evidence="2 3">
    <name type="scientific">Caenorhabditis briggsae</name>
    <dbReference type="NCBI Taxonomy" id="6238"/>
    <lineage>
        <taxon>Eukaryota</taxon>
        <taxon>Metazoa</taxon>
        <taxon>Ecdysozoa</taxon>
        <taxon>Nematoda</taxon>
        <taxon>Chromadorea</taxon>
        <taxon>Rhabditida</taxon>
        <taxon>Rhabditina</taxon>
        <taxon>Rhabditomorpha</taxon>
        <taxon>Rhabditoidea</taxon>
        <taxon>Rhabditidae</taxon>
        <taxon>Peloderinae</taxon>
        <taxon>Caenorhabditis</taxon>
    </lineage>
</organism>
<name>A8WL41_CAEBR</name>
<reference evidence="2 3" key="2">
    <citation type="journal article" date="2011" name="PLoS Genet.">
        <title>Caenorhabditis briggsae recombinant inbred line genotypes reveal inter-strain incompatibility and the evolution of recombination.</title>
        <authorList>
            <person name="Ross J.A."/>
            <person name="Koboldt D.C."/>
            <person name="Staisch J.E."/>
            <person name="Chamberlin H.M."/>
            <person name="Gupta B.P."/>
            <person name="Miller R.D."/>
            <person name="Baird S.E."/>
            <person name="Haag E.S."/>
        </authorList>
    </citation>
    <scope>NUCLEOTIDE SEQUENCE [LARGE SCALE GENOMIC DNA]</scope>
    <source>
        <strain evidence="2 3">AF16</strain>
    </source>
</reference>
<feature type="region of interest" description="Disordered" evidence="1">
    <location>
        <begin position="129"/>
        <end position="150"/>
    </location>
</feature>
<dbReference type="InParanoid" id="A8WL41"/>
<evidence type="ECO:0000256" key="1">
    <source>
        <dbReference type="SAM" id="MobiDB-lite"/>
    </source>
</evidence>
<evidence type="ECO:0000313" key="2">
    <source>
        <dbReference type="EMBL" id="CAP21186.1"/>
    </source>
</evidence>
<evidence type="ECO:0000313" key="3">
    <source>
        <dbReference type="Proteomes" id="UP000008549"/>
    </source>
</evidence>
<accession>A8WL41</accession>
<dbReference type="KEGG" id="cbr:CBG_24600"/>
<dbReference type="GeneID" id="8583294"/>
<dbReference type="RefSeq" id="XP_002641302.1">
    <property type="nucleotide sequence ID" value="XM_002641256.1"/>
</dbReference>
<feature type="region of interest" description="Disordered" evidence="1">
    <location>
        <begin position="1"/>
        <end position="42"/>
    </location>
</feature>
<dbReference type="HOGENOM" id="CLU_1192413_0_0_1"/>
<protein>
    <submittedName>
        <fullName evidence="2">Protein CBG24600</fullName>
    </submittedName>
</protein>
<sequence>KALSGLFDLSDRSERRENRLKLESPDSTEPGPKALHTIPPDCATQPRLAESAVGRNSLFRTSTSDLQGLYKLEKSEKEVRVVTSFQGIWDASSPKATTSATNLVRSRDAIGDQGTRPMAGRQMLGSRSCAAHDSSKRITGGSSSNGQAGEQPIWLDHGMCQQHRMMGGGRMLGNCACAVQCYFFFFVKLIGVIKGSWDPMDGSSTRMTGGSSANGQAEEQPIWLDHECVSNAG</sequence>
<proteinExistence type="predicted"/>
<reference evidence="2 3" key="1">
    <citation type="journal article" date="2003" name="PLoS Biol.">
        <title>The genome sequence of Caenorhabditis briggsae: a platform for comparative genomics.</title>
        <authorList>
            <person name="Stein L.D."/>
            <person name="Bao Z."/>
            <person name="Blasiar D."/>
            <person name="Blumenthal T."/>
            <person name="Brent M.R."/>
            <person name="Chen N."/>
            <person name="Chinwalla A."/>
            <person name="Clarke L."/>
            <person name="Clee C."/>
            <person name="Coghlan A."/>
            <person name="Coulson A."/>
            <person name="D'Eustachio P."/>
            <person name="Fitch D.H."/>
            <person name="Fulton L.A."/>
            <person name="Fulton R.E."/>
            <person name="Griffiths-Jones S."/>
            <person name="Harris T.W."/>
            <person name="Hillier L.W."/>
            <person name="Kamath R."/>
            <person name="Kuwabara P.E."/>
            <person name="Mardis E.R."/>
            <person name="Marra M.A."/>
            <person name="Miner T.L."/>
            <person name="Minx P."/>
            <person name="Mullikin J.C."/>
            <person name="Plumb R.W."/>
            <person name="Rogers J."/>
            <person name="Schein J.E."/>
            <person name="Sohrmann M."/>
            <person name="Spieth J."/>
            <person name="Stajich J.E."/>
            <person name="Wei C."/>
            <person name="Willey D."/>
            <person name="Wilson R.K."/>
            <person name="Durbin R."/>
            <person name="Waterston R.H."/>
        </authorList>
    </citation>
    <scope>NUCLEOTIDE SEQUENCE [LARGE SCALE GENOMIC DNA]</scope>
    <source>
        <strain evidence="2 3">AF16</strain>
    </source>
</reference>
<gene>
    <name evidence="2" type="ORF">CBG24600</name>
    <name evidence="2" type="ORF">CBG_24600</name>
</gene>
<dbReference type="Proteomes" id="UP000008549">
    <property type="component" value="Unassembled WGS sequence"/>
</dbReference>
<feature type="non-terminal residue" evidence="2">
    <location>
        <position position="1"/>
    </location>
</feature>
<dbReference type="AlphaFoldDB" id="A8WL41"/>
<feature type="compositionally biased region" description="Basic and acidic residues" evidence="1">
    <location>
        <begin position="9"/>
        <end position="24"/>
    </location>
</feature>
<keyword evidence="3" id="KW-1185">Reference proteome</keyword>
<feature type="non-terminal residue" evidence="2">
    <location>
        <position position="233"/>
    </location>
</feature>
<dbReference type="CTD" id="8583294"/>
<dbReference type="EMBL" id="HE601354">
    <property type="protein sequence ID" value="CAP21186.1"/>
    <property type="molecule type" value="Genomic_DNA"/>
</dbReference>